<evidence type="ECO:0000313" key="1">
    <source>
        <dbReference type="EMBL" id="JAG14492.1"/>
    </source>
</evidence>
<gene>
    <name evidence="1" type="primary">ccdc39_0</name>
    <name evidence="1" type="ORF">CM83_60206</name>
</gene>
<dbReference type="EMBL" id="GBHO01029112">
    <property type="protein sequence ID" value="JAG14492.1"/>
    <property type="molecule type" value="Transcribed_RNA"/>
</dbReference>
<accession>A0A0A9X1A4</accession>
<sequence>MVAHNMVHRFPLHLENGQYCRAKGKKELLQVSSGFLYHKRLNIWFVSGKKFIFSKQIGILWYKTRNLDFSTYQLEKLLSPLHGRIALHLSKRKGSLDWI</sequence>
<organism evidence="1">
    <name type="scientific">Lygus hesperus</name>
    <name type="common">Western plant bug</name>
    <dbReference type="NCBI Taxonomy" id="30085"/>
    <lineage>
        <taxon>Eukaryota</taxon>
        <taxon>Metazoa</taxon>
        <taxon>Ecdysozoa</taxon>
        <taxon>Arthropoda</taxon>
        <taxon>Hexapoda</taxon>
        <taxon>Insecta</taxon>
        <taxon>Pterygota</taxon>
        <taxon>Neoptera</taxon>
        <taxon>Paraneoptera</taxon>
        <taxon>Hemiptera</taxon>
        <taxon>Heteroptera</taxon>
        <taxon>Panheteroptera</taxon>
        <taxon>Cimicomorpha</taxon>
        <taxon>Miridae</taxon>
        <taxon>Mirini</taxon>
        <taxon>Lygus</taxon>
    </lineage>
</organism>
<dbReference type="AlphaFoldDB" id="A0A0A9X1A4"/>
<reference evidence="1" key="2">
    <citation type="submission" date="2014-07" db="EMBL/GenBank/DDBJ databases">
        <authorList>
            <person name="Hull J."/>
        </authorList>
    </citation>
    <scope>NUCLEOTIDE SEQUENCE</scope>
</reference>
<name>A0A0A9X1A4_LYGHE</name>
<protein>
    <submittedName>
        <fullName evidence="1">Coiled-coil domain-containing protein 39</fullName>
    </submittedName>
</protein>
<reference evidence="1" key="1">
    <citation type="journal article" date="2014" name="PLoS ONE">
        <title>Transcriptome-Based Identification of ABC Transporters in the Western Tarnished Plant Bug Lygus hesperus.</title>
        <authorList>
            <person name="Hull J.J."/>
            <person name="Chaney K."/>
            <person name="Geib S.M."/>
            <person name="Fabrick J.A."/>
            <person name="Brent C.S."/>
            <person name="Walsh D."/>
            <person name="Lavine L.C."/>
        </authorList>
    </citation>
    <scope>NUCLEOTIDE SEQUENCE</scope>
</reference>
<proteinExistence type="predicted"/>